<reference evidence="2" key="1">
    <citation type="submission" date="2022-06" db="EMBL/GenBank/DDBJ databases">
        <title>Complete genome sequence of Streptomyces nigrescens HEK616.</title>
        <authorList>
            <person name="Asamizu S."/>
            <person name="Onaka H."/>
        </authorList>
    </citation>
    <scope>NUCLEOTIDE SEQUENCE</scope>
    <source>
        <strain evidence="2">HEK616</strain>
    </source>
</reference>
<evidence type="ECO:0000256" key="1">
    <source>
        <dbReference type="SAM" id="SignalP"/>
    </source>
</evidence>
<dbReference type="RefSeq" id="WP_261953729.1">
    <property type="nucleotide sequence ID" value="NZ_AP026073.1"/>
</dbReference>
<dbReference type="InterPro" id="IPR006311">
    <property type="entry name" value="TAT_signal"/>
</dbReference>
<feature type="signal peptide" evidence="1">
    <location>
        <begin position="1"/>
        <end position="28"/>
    </location>
</feature>
<dbReference type="EMBL" id="AP026073">
    <property type="protein sequence ID" value="BDM69894.1"/>
    <property type="molecule type" value="Genomic_DNA"/>
</dbReference>
<gene>
    <name evidence="2" type="ORF">HEK616_33810</name>
</gene>
<accession>A0ABM7ZU26</accession>
<proteinExistence type="predicted"/>
<dbReference type="Proteomes" id="UP001059597">
    <property type="component" value="Chromosome"/>
</dbReference>
<keyword evidence="1" id="KW-0732">Signal</keyword>
<evidence type="ECO:0000313" key="2">
    <source>
        <dbReference type="EMBL" id="BDM69894.1"/>
    </source>
</evidence>
<organism evidence="2 3">
    <name type="scientific">Streptomyces nigrescens</name>
    <dbReference type="NCBI Taxonomy" id="1920"/>
    <lineage>
        <taxon>Bacteria</taxon>
        <taxon>Bacillati</taxon>
        <taxon>Actinomycetota</taxon>
        <taxon>Actinomycetes</taxon>
        <taxon>Kitasatosporales</taxon>
        <taxon>Streptomycetaceae</taxon>
        <taxon>Streptomyces</taxon>
    </lineage>
</organism>
<protein>
    <recommendedName>
        <fullName evidence="4">Secreted protein</fullName>
    </recommendedName>
</protein>
<dbReference type="PROSITE" id="PS51318">
    <property type="entry name" value="TAT"/>
    <property type="match status" value="1"/>
</dbReference>
<name>A0ABM7ZU26_STRNI</name>
<feature type="chain" id="PRO_5047201434" description="Secreted protein" evidence="1">
    <location>
        <begin position="29"/>
        <end position="111"/>
    </location>
</feature>
<evidence type="ECO:0000313" key="3">
    <source>
        <dbReference type="Proteomes" id="UP001059597"/>
    </source>
</evidence>
<keyword evidence="3" id="KW-1185">Reference proteome</keyword>
<sequence length="111" mass="11671">MNIRRSVVLAAAGAAVAGGLGIAPSATAMQATPATSHSTRETSTKHVKADCVFWHDSRTQGVACGGGPYQAWAKCDNGKYVFGKAVSNYSWSYAYCSSVGAYRRTGDVNFL</sequence>
<evidence type="ECO:0008006" key="4">
    <source>
        <dbReference type="Google" id="ProtNLM"/>
    </source>
</evidence>